<dbReference type="GO" id="GO:0048193">
    <property type="term" value="P:Golgi vesicle transport"/>
    <property type="evidence" value="ECO:0007669"/>
    <property type="project" value="TreeGrafter"/>
</dbReference>
<comment type="subcellular location">
    <subcellularLocation>
        <location evidence="2">Golgi apparatus</location>
        <location evidence="2">trans-Golgi network</location>
    </subcellularLocation>
</comment>
<dbReference type="GO" id="GO:1990745">
    <property type="term" value="C:EARP complex"/>
    <property type="evidence" value="ECO:0007669"/>
    <property type="project" value="TreeGrafter"/>
</dbReference>
<evidence type="ECO:0000256" key="3">
    <source>
        <dbReference type="SAM" id="MobiDB-lite"/>
    </source>
</evidence>
<dbReference type="STRING" id="29730.A0A0D2SXF9"/>
<dbReference type="AlphaFoldDB" id="A0A0D2SXF9"/>
<dbReference type="Gramene" id="KJB46801">
    <property type="protein sequence ID" value="KJB46801"/>
    <property type="gene ID" value="B456_008G140000"/>
</dbReference>
<organism evidence="4 5">
    <name type="scientific">Gossypium raimondii</name>
    <name type="common">Peruvian cotton</name>
    <name type="synonym">Gossypium klotzschianum subsp. raimondii</name>
    <dbReference type="NCBI Taxonomy" id="29730"/>
    <lineage>
        <taxon>Eukaryota</taxon>
        <taxon>Viridiplantae</taxon>
        <taxon>Streptophyta</taxon>
        <taxon>Embryophyta</taxon>
        <taxon>Tracheophyta</taxon>
        <taxon>Spermatophyta</taxon>
        <taxon>Magnoliopsida</taxon>
        <taxon>eudicotyledons</taxon>
        <taxon>Gunneridae</taxon>
        <taxon>Pentapetalae</taxon>
        <taxon>rosids</taxon>
        <taxon>malvids</taxon>
        <taxon>Malvales</taxon>
        <taxon>Malvaceae</taxon>
        <taxon>Malvoideae</taxon>
        <taxon>Gossypium</taxon>
    </lineage>
</organism>
<dbReference type="PANTHER" id="PTHR15954:SF4">
    <property type="entry name" value="VACUOLAR PROTEIN SORTING-ASSOCIATED PROTEIN 51 HOMOLOG"/>
    <property type="match status" value="1"/>
</dbReference>
<dbReference type="GO" id="GO:0005829">
    <property type="term" value="C:cytosol"/>
    <property type="evidence" value="ECO:0007669"/>
    <property type="project" value="GOC"/>
</dbReference>
<evidence type="ECO:0000256" key="2">
    <source>
        <dbReference type="RuleBase" id="RU368010"/>
    </source>
</evidence>
<dbReference type="InterPro" id="IPR014812">
    <property type="entry name" value="Vps51"/>
</dbReference>
<dbReference type="GO" id="GO:0016020">
    <property type="term" value="C:membrane"/>
    <property type="evidence" value="ECO:0007669"/>
    <property type="project" value="TreeGrafter"/>
</dbReference>
<dbReference type="GO" id="GO:0042147">
    <property type="term" value="P:retrograde transport, endosome to Golgi"/>
    <property type="evidence" value="ECO:0007669"/>
    <property type="project" value="UniProtKB-UniRule"/>
</dbReference>
<keyword evidence="2" id="KW-0445">Lipid transport</keyword>
<dbReference type="Pfam" id="PF08700">
    <property type="entry name" value="VPS51_Exo84_N"/>
    <property type="match status" value="1"/>
</dbReference>
<dbReference type="GO" id="GO:0007041">
    <property type="term" value="P:lysosomal transport"/>
    <property type="evidence" value="ECO:0007669"/>
    <property type="project" value="TreeGrafter"/>
</dbReference>
<dbReference type="GO" id="GO:0015031">
    <property type="term" value="P:protein transport"/>
    <property type="evidence" value="ECO:0007669"/>
    <property type="project" value="UniProtKB-UniRule"/>
</dbReference>
<dbReference type="eggNOG" id="KOG2346">
    <property type="taxonomic scope" value="Eukaryota"/>
</dbReference>
<accession>A0A0D2SXF9</accession>
<reference evidence="4 5" key="1">
    <citation type="journal article" date="2012" name="Nature">
        <title>Repeated polyploidization of Gossypium genomes and the evolution of spinnable cotton fibres.</title>
        <authorList>
            <person name="Paterson A.H."/>
            <person name="Wendel J.F."/>
            <person name="Gundlach H."/>
            <person name="Guo H."/>
            <person name="Jenkins J."/>
            <person name="Jin D."/>
            <person name="Llewellyn D."/>
            <person name="Showmaker K.C."/>
            <person name="Shu S."/>
            <person name="Udall J."/>
            <person name="Yoo M.J."/>
            <person name="Byers R."/>
            <person name="Chen W."/>
            <person name="Doron-Faigenboim A."/>
            <person name="Duke M.V."/>
            <person name="Gong L."/>
            <person name="Grimwood J."/>
            <person name="Grover C."/>
            <person name="Grupp K."/>
            <person name="Hu G."/>
            <person name="Lee T.H."/>
            <person name="Li J."/>
            <person name="Lin L."/>
            <person name="Liu T."/>
            <person name="Marler B.S."/>
            <person name="Page J.T."/>
            <person name="Roberts A.W."/>
            <person name="Romanel E."/>
            <person name="Sanders W.S."/>
            <person name="Szadkowski E."/>
            <person name="Tan X."/>
            <person name="Tang H."/>
            <person name="Xu C."/>
            <person name="Wang J."/>
            <person name="Wang Z."/>
            <person name="Zhang D."/>
            <person name="Zhang L."/>
            <person name="Ashrafi H."/>
            <person name="Bedon F."/>
            <person name="Bowers J.E."/>
            <person name="Brubaker C.L."/>
            <person name="Chee P.W."/>
            <person name="Das S."/>
            <person name="Gingle A.R."/>
            <person name="Haigler C.H."/>
            <person name="Harker D."/>
            <person name="Hoffmann L.V."/>
            <person name="Hovav R."/>
            <person name="Jones D.C."/>
            <person name="Lemke C."/>
            <person name="Mansoor S."/>
            <person name="ur Rahman M."/>
            <person name="Rainville L.N."/>
            <person name="Rambani A."/>
            <person name="Reddy U.K."/>
            <person name="Rong J.K."/>
            <person name="Saranga Y."/>
            <person name="Scheffler B.E."/>
            <person name="Scheffler J.A."/>
            <person name="Stelly D.M."/>
            <person name="Triplett B.A."/>
            <person name="Van Deynze A."/>
            <person name="Vaslin M.F."/>
            <person name="Waghmare V.N."/>
            <person name="Walford S.A."/>
            <person name="Wright R.J."/>
            <person name="Zaki E.A."/>
            <person name="Zhang T."/>
            <person name="Dennis E.S."/>
            <person name="Mayer K.F."/>
            <person name="Peterson D.G."/>
            <person name="Rokhsar D.S."/>
            <person name="Wang X."/>
            <person name="Schmutz J."/>
        </authorList>
    </citation>
    <scope>NUCLEOTIDE SEQUENCE [LARGE SCALE GENOMIC DNA]</scope>
</reference>
<dbReference type="GO" id="GO:0006869">
    <property type="term" value="P:lipid transport"/>
    <property type="evidence" value="ECO:0007669"/>
    <property type="project" value="UniProtKB-UniRule"/>
</dbReference>
<dbReference type="Proteomes" id="UP000032304">
    <property type="component" value="Chromosome 8"/>
</dbReference>
<gene>
    <name evidence="4" type="ORF">B456_008G140000</name>
</gene>
<evidence type="ECO:0000256" key="1">
    <source>
        <dbReference type="ARBA" id="ARBA00006080"/>
    </source>
</evidence>
<dbReference type="GO" id="GO:0007030">
    <property type="term" value="P:Golgi organization"/>
    <property type="evidence" value="ECO:0007669"/>
    <property type="project" value="UniProtKB-UniRule"/>
</dbReference>
<feature type="compositionally biased region" description="Low complexity" evidence="3">
    <location>
        <begin position="10"/>
        <end position="22"/>
    </location>
</feature>
<keyword evidence="2" id="KW-0653">Protein transport</keyword>
<name>A0A0D2SXF9_GOSRA</name>
<protein>
    <recommendedName>
        <fullName evidence="2">Vacuolar protein sorting-associated protein 51 homolog</fullName>
    </recommendedName>
</protein>
<evidence type="ECO:0000313" key="5">
    <source>
        <dbReference type="Proteomes" id="UP000032304"/>
    </source>
</evidence>
<comment type="function">
    <text evidence="2">Acts as component of the GARP complex that is involved in retrograde transport from early and late endosomes to the trans-Golgi network (TGN).</text>
</comment>
<comment type="similarity">
    <text evidence="1 2">Belongs to the VPS51 family.</text>
</comment>
<keyword evidence="2" id="KW-0813">Transport</keyword>
<feature type="region of interest" description="Disordered" evidence="3">
    <location>
        <begin position="1"/>
        <end position="28"/>
    </location>
</feature>
<keyword evidence="2" id="KW-0333">Golgi apparatus</keyword>
<dbReference type="GO" id="GO:0000938">
    <property type="term" value="C:GARP complex"/>
    <property type="evidence" value="ECO:0007669"/>
    <property type="project" value="UniProtKB-UniRule"/>
</dbReference>
<sequence length="90" mass="10293">MRHLLSSFYSPDPSSTNDSPSNHGSLDAIETTTFNADQYMNLLIRKSNLEALRQRHVEMAAEIKNIDTDLQVLVYENYNKFISTTDAVKR</sequence>
<keyword evidence="5" id="KW-1185">Reference proteome</keyword>
<comment type="subunit">
    <text evidence="2">Component of the Golgi-associated retrograde protein (GARP) complex.</text>
</comment>
<evidence type="ECO:0000313" key="4">
    <source>
        <dbReference type="EMBL" id="KJB46801.1"/>
    </source>
</evidence>
<dbReference type="EMBL" id="CM001747">
    <property type="protein sequence ID" value="KJB46801.1"/>
    <property type="molecule type" value="Genomic_DNA"/>
</dbReference>
<dbReference type="GO" id="GO:0032456">
    <property type="term" value="P:endocytic recycling"/>
    <property type="evidence" value="ECO:0007669"/>
    <property type="project" value="TreeGrafter"/>
</dbReference>
<dbReference type="PANTHER" id="PTHR15954">
    <property type="entry name" value="VACUOLAR PROTEIN SORTING-ASSOCIATED PROTEIN 51 HOMOLOG"/>
    <property type="match status" value="1"/>
</dbReference>
<proteinExistence type="inferred from homology"/>